<dbReference type="Proteomes" id="UP000783588">
    <property type="component" value="Unassembled WGS sequence"/>
</dbReference>
<keyword evidence="3" id="KW-1185">Reference proteome</keyword>
<dbReference type="EMBL" id="JAHLQI010000002">
    <property type="protein sequence ID" value="MBU5489821.1"/>
    <property type="molecule type" value="Genomic_DNA"/>
</dbReference>
<keyword evidence="1" id="KW-1133">Transmembrane helix</keyword>
<proteinExistence type="predicted"/>
<evidence type="ECO:0000313" key="3">
    <source>
        <dbReference type="Proteomes" id="UP000783588"/>
    </source>
</evidence>
<organism evidence="2 3">
    <name type="scientific">Butyricicoccus intestinisimiae</name>
    <dbReference type="NCBI Taxonomy" id="2841509"/>
    <lineage>
        <taxon>Bacteria</taxon>
        <taxon>Bacillati</taxon>
        <taxon>Bacillota</taxon>
        <taxon>Clostridia</taxon>
        <taxon>Eubacteriales</taxon>
        <taxon>Butyricicoccaceae</taxon>
        <taxon>Butyricicoccus</taxon>
    </lineage>
</organism>
<name>A0ABS6ERV0_9FIRM</name>
<gene>
    <name evidence="2" type="ORF">KQI75_04140</name>
</gene>
<evidence type="ECO:0000256" key="1">
    <source>
        <dbReference type="SAM" id="Phobius"/>
    </source>
</evidence>
<dbReference type="PANTHER" id="PTHR42867">
    <property type="entry name" value="MEMBRANE PROTEIN-RELATED"/>
    <property type="match status" value="1"/>
</dbReference>
<keyword evidence="1" id="KW-0472">Membrane</keyword>
<dbReference type="PANTHER" id="PTHR42867:SF1">
    <property type="entry name" value="MEMBRANE PROTEIN-RELATED"/>
    <property type="match status" value="1"/>
</dbReference>
<protein>
    <submittedName>
        <fullName evidence="2">DUF1385 domain-containing protein</fullName>
    </submittedName>
</protein>
<comment type="caution">
    <text evidence="2">The sequence shown here is derived from an EMBL/GenBank/DDBJ whole genome shotgun (WGS) entry which is preliminary data.</text>
</comment>
<keyword evidence="1" id="KW-0812">Transmembrane</keyword>
<sequence>MMKGPRKTCTVVRKPDGGLAIEEKPYTPLKETHKIAGVPVIRGFVLMVQSLIEGFQAIDYSSKILLEDEEDEQPSKLEQWFKDRFGDGLVESVLYFLSILIGVGLAVGLFILLPALVTGFLPDSTAHWGRNLLEGVLRIVIFIAYMALMSLIPDMKRTFRYHGAEHKTIYCYEKQLELTVENVRVQPREHPRCGTSFLFVIMIISILVFSVVTAESRIMQLVLRLVLLPVVIGLSYEVNRFAGRHDGVLSSILRWPGMMLQHITVLEPDDSMIEVAIEALERVIPDDKQEDAW</sequence>
<feature type="transmembrane region" description="Helical" evidence="1">
    <location>
        <begin position="135"/>
        <end position="152"/>
    </location>
</feature>
<dbReference type="Pfam" id="PF07136">
    <property type="entry name" value="DUF1385"/>
    <property type="match status" value="1"/>
</dbReference>
<feature type="transmembrane region" description="Helical" evidence="1">
    <location>
        <begin position="93"/>
        <end position="115"/>
    </location>
</feature>
<evidence type="ECO:0000313" key="2">
    <source>
        <dbReference type="EMBL" id="MBU5489821.1"/>
    </source>
</evidence>
<dbReference type="InterPro" id="IPR010787">
    <property type="entry name" value="DUF1385"/>
</dbReference>
<accession>A0ABS6ERV0</accession>
<feature type="transmembrane region" description="Helical" evidence="1">
    <location>
        <begin position="193"/>
        <end position="212"/>
    </location>
</feature>
<reference evidence="2 3" key="1">
    <citation type="submission" date="2021-06" db="EMBL/GenBank/DDBJ databases">
        <authorList>
            <person name="Sun Q."/>
            <person name="Li D."/>
        </authorList>
    </citation>
    <scope>NUCLEOTIDE SEQUENCE [LARGE SCALE GENOMIC DNA]</scope>
    <source>
        <strain evidence="2 3">MSJd-7</strain>
    </source>
</reference>